<comment type="caution">
    <text evidence="2">The sequence shown here is derived from an EMBL/GenBank/DDBJ whole genome shotgun (WGS) entry which is preliminary data.</text>
</comment>
<feature type="domain" description="HTH cro/C1-type" evidence="1">
    <location>
        <begin position="15"/>
        <end position="62"/>
    </location>
</feature>
<sequence length="71" mass="8356">MNKKEVDYTPLFQTLENRGVQLIELEKEYGWSPKVTSKFRKNENVSLSTLHDICEYLDVPIEKVVRINRGD</sequence>
<name>A0ABW5SY94_9BACI</name>
<evidence type="ECO:0000313" key="3">
    <source>
        <dbReference type="Proteomes" id="UP001597520"/>
    </source>
</evidence>
<reference evidence="3" key="1">
    <citation type="journal article" date="2019" name="Int. J. Syst. Evol. Microbiol.">
        <title>The Global Catalogue of Microorganisms (GCM) 10K type strain sequencing project: providing services to taxonomists for standard genome sequencing and annotation.</title>
        <authorList>
            <consortium name="The Broad Institute Genomics Platform"/>
            <consortium name="The Broad Institute Genome Sequencing Center for Infectious Disease"/>
            <person name="Wu L."/>
            <person name="Ma J."/>
        </authorList>
    </citation>
    <scope>NUCLEOTIDE SEQUENCE [LARGE SCALE GENOMIC DNA]</scope>
    <source>
        <strain evidence="3">KCTC 33792</strain>
    </source>
</reference>
<dbReference type="Gene3D" id="1.10.260.40">
    <property type="entry name" value="lambda repressor-like DNA-binding domains"/>
    <property type="match status" value="1"/>
</dbReference>
<gene>
    <name evidence="2" type="ORF">ACFSUB_04360</name>
</gene>
<dbReference type="InterPro" id="IPR010982">
    <property type="entry name" value="Lambda_DNA-bd_dom_sf"/>
</dbReference>
<dbReference type="Pfam" id="PF13443">
    <property type="entry name" value="HTH_26"/>
    <property type="match status" value="1"/>
</dbReference>
<accession>A0ABW5SY94</accession>
<dbReference type="EMBL" id="JBHUML010000002">
    <property type="protein sequence ID" value="MFD2704688.1"/>
    <property type="molecule type" value="Genomic_DNA"/>
</dbReference>
<dbReference type="InterPro" id="IPR001387">
    <property type="entry name" value="Cro/C1-type_HTH"/>
</dbReference>
<dbReference type="RefSeq" id="WP_380711965.1">
    <property type="nucleotide sequence ID" value="NZ_JBHUML010000002.1"/>
</dbReference>
<keyword evidence="3" id="KW-1185">Reference proteome</keyword>
<dbReference type="SUPFAM" id="SSF47413">
    <property type="entry name" value="lambda repressor-like DNA-binding domains"/>
    <property type="match status" value="1"/>
</dbReference>
<proteinExistence type="predicted"/>
<protein>
    <submittedName>
        <fullName evidence="2">Helix-turn-helix domain-containing protein</fullName>
    </submittedName>
</protein>
<organism evidence="2 3">
    <name type="scientific">Salibacterium lacus</name>
    <dbReference type="NCBI Taxonomy" id="1898109"/>
    <lineage>
        <taxon>Bacteria</taxon>
        <taxon>Bacillati</taxon>
        <taxon>Bacillota</taxon>
        <taxon>Bacilli</taxon>
        <taxon>Bacillales</taxon>
        <taxon>Bacillaceae</taxon>
    </lineage>
</organism>
<dbReference type="Proteomes" id="UP001597520">
    <property type="component" value="Unassembled WGS sequence"/>
</dbReference>
<evidence type="ECO:0000313" key="2">
    <source>
        <dbReference type="EMBL" id="MFD2704688.1"/>
    </source>
</evidence>
<evidence type="ECO:0000259" key="1">
    <source>
        <dbReference type="Pfam" id="PF13443"/>
    </source>
</evidence>